<sequence length="268" mass="28719">MGDRSAWALGALAVVAVSVLVACGSPADPVAAPNSPAPPQRQSAAPGTTTAPSGPAVPSFTAPYPVGEKQANAPAGRDGRAPVVTRIETTKPVVFITIDDGAVRDPAAIDLVRRSNARPVLFLTDKYVENDHEYFRQLRDAGATIENHTISHPDLKGRPYEAQRKEICGASDKYGQAYGRRPVYFRPPYGKYDGNTLRAAADCGVRAVVNWTAAVNDGVVQFQVGNRLRPGDIVLMHFRKTFVADYQAFLHRAAQDGLTPVPLGDFLG</sequence>
<keyword evidence="2" id="KW-0732">Signal</keyword>
<dbReference type="GO" id="GO:0016810">
    <property type="term" value="F:hydrolase activity, acting on carbon-nitrogen (but not peptide) bonds"/>
    <property type="evidence" value="ECO:0007669"/>
    <property type="project" value="InterPro"/>
</dbReference>
<dbReference type="PROSITE" id="PS51257">
    <property type="entry name" value="PROKAR_LIPOPROTEIN"/>
    <property type="match status" value="1"/>
</dbReference>
<dbReference type="InterPro" id="IPR002509">
    <property type="entry name" value="NODB_dom"/>
</dbReference>
<keyword evidence="5" id="KW-1185">Reference proteome</keyword>
<evidence type="ECO:0000259" key="3">
    <source>
        <dbReference type="PROSITE" id="PS51677"/>
    </source>
</evidence>
<dbReference type="Proteomes" id="UP000184501">
    <property type="component" value="Unassembled WGS sequence"/>
</dbReference>
<dbReference type="RefSeq" id="WP_234995815.1">
    <property type="nucleotide sequence ID" value="NZ_FQVN01000006.1"/>
</dbReference>
<name>A0A1M5H1X0_STRHI</name>
<feature type="signal peptide" evidence="2">
    <location>
        <begin position="1"/>
        <end position="27"/>
    </location>
</feature>
<evidence type="ECO:0000256" key="1">
    <source>
        <dbReference type="SAM" id="MobiDB-lite"/>
    </source>
</evidence>
<dbReference type="PROSITE" id="PS51677">
    <property type="entry name" value="NODB"/>
    <property type="match status" value="1"/>
</dbReference>
<reference evidence="4 5" key="1">
    <citation type="submission" date="2016-11" db="EMBL/GenBank/DDBJ databases">
        <authorList>
            <person name="Jaros S."/>
            <person name="Januszkiewicz K."/>
            <person name="Wedrychowicz H."/>
        </authorList>
    </citation>
    <scope>NUCLEOTIDE SEQUENCE [LARGE SCALE GENOMIC DNA]</scope>
    <source>
        <strain evidence="4 5">DSM 44523</strain>
    </source>
</reference>
<protein>
    <submittedName>
        <fullName evidence="4">Polysaccharide deacetylase</fullName>
    </submittedName>
</protein>
<feature type="domain" description="NodB homology" evidence="3">
    <location>
        <begin position="92"/>
        <end position="268"/>
    </location>
</feature>
<evidence type="ECO:0000256" key="2">
    <source>
        <dbReference type="SAM" id="SignalP"/>
    </source>
</evidence>
<dbReference type="EMBL" id="FQVN01000006">
    <property type="protein sequence ID" value="SHG09989.1"/>
    <property type="molecule type" value="Genomic_DNA"/>
</dbReference>
<proteinExistence type="predicted"/>
<dbReference type="CDD" id="cd10917">
    <property type="entry name" value="CE4_NodB_like_6s_7s"/>
    <property type="match status" value="1"/>
</dbReference>
<dbReference type="InterPro" id="IPR050248">
    <property type="entry name" value="Polysacc_deacetylase_ArnD"/>
</dbReference>
<dbReference type="Gene3D" id="3.20.20.370">
    <property type="entry name" value="Glycoside hydrolase/deacetylase"/>
    <property type="match status" value="1"/>
</dbReference>
<gene>
    <name evidence="4" type="ORF">SAMN05444320_106366</name>
</gene>
<evidence type="ECO:0000313" key="4">
    <source>
        <dbReference type="EMBL" id="SHG09989.1"/>
    </source>
</evidence>
<dbReference type="SUPFAM" id="SSF88713">
    <property type="entry name" value="Glycoside hydrolase/deacetylase"/>
    <property type="match status" value="1"/>
</dbReference>
<dbReference type="Pfam" id="PF01522">
    <property type="entry name" value="Polysacc_deac_1"/>
    <property type="match status" value="1"/>
</dbReference>
<organism evidence="4 5">
    <name type="scientific">Streptoalloteichus hindustanus</name>
    <dbReference type="NCBI Taxonomy" id="2017"/>
    <lineage>
        <taxon>Bacteria</taxon>
        <taxon>Bacillati</taxon>
        <taxon>Actinomycetota</taxon>
        <taxon>Actinomycetes</taxon>
        <taxon>Pseudonocardiales</taxon>
        <taxon>Pseudonocardiaceae</taxon>
        <taxon>Streptoalloteichus</taxon>
    </lineage>
</organism>
<dbReference type="AlphaFoldDB" id="A0A1M5H1X0"/>
<evidence type="ECO:0000313" key="5">
    <source>
        <dbReference type="Proteomes" id="UP000184501"/>
    </source>
</evidence>
<dbReference type="PANTHER" id="PTHR10587:SF134">
    <property type="entry name" value="SECRETED PROTEIN"/>
    <property type="match status" value="1"/>
</dbReference>
<dbReference type="STRING" id="2017.SAMN05444320_106366"/>
<feature type="region of interest" description="Disordered" evidence="1">
    <location>
        <begin position="30"/>
        <end position="79"/>
    </location>
</feature>
<dbReference type="InterPro" id="IPR011330">
    <property type="entry name" value="Glyco_hydro/deAcase_b/a-brl"/>
</dbReference>
<accession>A0A1M5H1X0</accession>
<dbReference type="GO" id="GO:0005975">
    <property type="term" value="P:carbohydrate metabolic process"/>
    <property type="evidence" value="ECO:0007669"/>
    <property type="project" value="InterPro"/>
</dbReference>
<dbReference type="PANTHER" id="PTHR10587">
    <property type="entry name" value="GLYCOSYL TRANSFERASE-RELATED"/>
    <property type="match status" value="1"/>
</dbReference>
<feature type="chain" id="PRO_5013132928" evidence="2">
    <location>
        <begin position="28"/>
        <end position="268"/>
    </location>
</feature>